<organism evidence="3 4">
    <name type="scientific">Candidatus Kaiserbacteria bacterium RIFCSPHIGHO2_01_FULL_54_36b</name>
    <dbReference type="NCBI Taxonomy" id="1798483"/>
    <lineage>
        <taxon>Bacteria</taxon>
        <taxon>Candidatus Kaiseribacteriota</taxon>
    </lineage>
</organism>
<proteinExistence type="predicted"/>
<dbReference type="PANTHER" id="PTHR31157:SF1">
    <property type="entry name" value="SCP DOMAIN-CONTAINING PROTEIN"/>
    <property type="match status" value="1"/>
</dbReference>
<keyword evidence="1" id="KW-0812">Transmembrane</keyword>
<comment type="caution">
    <text evidence="3">The sequence shown here is derived from an EMBL/GenBank/DDBJ whole genome shotgun (WGS) entry which is preliminary data.</text>
</comment>
<gene>
    <name evidence="3" type="ORF">A2704_03405</name>
</gene>
<evidence type="ECO:0000313" key="3">
    <source>
        <dbReference type="EMBL" id="OGG51389.1"/>
    </source>
</evidence>
<feature type="domain" description="SCP" evidence="2">
    <location>
        <begin position="64"/>
        <end position="181"/>
    </location>
</feature>
<keyword evidence="1" id="KW-0472">Membrane</keyword>
<evidence type="ECO:0000256" key="1">
    <source>
        <dbReference type="SAM" id="Phobius"/>
    </source>
</evidence>
<dbReference type="InterPro" id="IPR035940">
    <property type="entry name" value="CAP_sf"/>
</dbReference>
<dbReference type="AlphaFoldDB" id="A0A1F6CQD2"/>
<dbReference type="SUPFAM" id="SSF55797">
    <property type="entry name" value="PR-1-like"/>
    <property type="match status" value="1"/>
</dbReference>
<evidence type="ECO:0000313" key="4">
    <source>
        <dbReference type="Proteomes" id="UP000176445"/>
    </source>
</evidence>
<protein>
    <recommendedName>
        <fullName evidence="2">SCP domain-containing protein</fullName>
    </recommendedName>
</protein>
<keyword evidence="1" id="KW-1133">Transmembrane helix</keyword>
<feature type="transmembrane region" description="Helical" evidence="1">
    <location>
        <begin position="302"/>
        <end position="325"/>
    </location>
</feature>
<sequence length="337" mass="36005">MAKRSKNTSKRPRSDLKRKSWLLEGTELLIIVILIVALFCVSAIQTLVIRGNQAASVVSAVLVDLANGDRVSNSVGGLTINPQLVAAAQAKADDMAKRGYFAHSSPEGYDSWHWFKKVGYQFSYAGENLAVDFVDSADVERAWMNSPTHRGNLLDPHFTEIGIATAEGVFEGRPTTFVVQMFGAPAGASEVATPVREIAAPQDATAIAVATTEPTTNVLGTSAEQAQAPIAHAGETHPIAAVTAPSGKAPAGAIKQYAPMWGFLATSPKTTLRWAYYAVGLLVLLALLITTGLELRWHHRRAFTVAFCLLVFMSGLFVVADLALFSEPVLADSTISP</sequence>
<dbReference type="Proteomes" id="UP000176445">
    <property type="component" value="Unassembled WGS sequence"/>
</dbReference>
<evidence type="ECO:0000259" key="2">
    <source>
        <dbReference type="Pfam" id="PF00188"/>
    </source>
</evidence>
<accession>A0A1F6CQD2</accession>
<dbReference type="PANTHER" id="PTHR31157">
    <property type="entry name" value="SCP DOMAIN-CONTAINING PROTEIN"/>
    <property type="match status" value="1"/>
</dbReference>
<dbReference type="Pfam" id="PF00188">
    <property type="entry name" value="CAP"/>
    <property type="match status" value="1"/>
</dbReference>
<dbReference type="EMBL" id="MFKW01000029">
    <property type="protein sequence ID" value="OGG51389.1"/>
    <property type="molecule type" value="Genomic_DNA"/>
</dbReference>
<name>A0A1F6CQD2_9BACT</name>
<dbReference type="CDD" id="cd05379">
    <property type="entry name" value="CAP_bacterial"/>
    <property type="match status" value="1"/>
</dbReference>
<reference evidence="3 4" key="1">
    <citation type="journal article" date="2016" name="Nat. Commun.">
        <title>Thousands of microbial genomes shed light on interconnected biogeochemical processes in an aquifer system.</title>
        <authorList>
            <person name="Anantharaman K."/>
            <person name="Brown C.T."/>
            <person name="Hug L.A."/>
            <person name="Sharon I."/>
            <person name="Castelle C.J."/>
            <person name="Probst A.J."/>
            <person name="Thomas B.C."/>
            <person name="Singh A."/>
            <person name="Wilkins M.J."/>
            <person name="Karaoz U."/>
            <person name="Brodie E.L."/>
            <person name="Williams K.H."/>
            <person name="Hubbard S.S."/>
            <person name="Banfield J.F."/>
        </authorList>
    </citation>
    <scope>NUCLEOTIDE SEQUENCE [LARGE SCALE GENOMIC DNA]</scope>
</reference>
<feature type="transmembrane region" description="Helical" evidence="1">
    <location>
        <begin position="21"/>
        <end position="44"/>
    </location>
</feature>
<dbReference type="Gene3D" id="3.40.33.10">
    <property type="entry name" value="CAP"/>
    <property type="match status" value="1"/>
</dbReference>
<dbReference type="InterPro" id="IPR014044">
    <property type="entry name" value="CAP_dom"/>
</dbReference>
<feature type="transmembrane region" description="Helical" evidence="1">
    <location>
        <begin position="274"/>
        <end position="295"/>
    </location>
</feature>